<evidence type="ECO:0000259" key="4">
    <source>
        <dbReference type="PROSITE" id="PS51186"/>
    </source>
</evidence>
<dbReference type="CDD" id="cd04301">
    <property type="entry name" value="NAT_SF"/>
    <property type="match status" value="1"/>
</dbReference>
<dbReference type="OrthoDB" id="5355033at2"/>
<gene>
    <name evidence="5" type="ORF">FAZ98_32555</name>
</gene>
<dbReference type="PANTHER" id="PTHR43877">
    <property type="entry name" value="AMINOALKYLPHOSPHONATE N-ACETYLTRANSFERASE-RELATED-RELATED"/>
    <property type="match status" value="1"/>
</dbReference>
<feature type="domain" description="N-acetyltransferase" evidence="4">
    <location>
        <begin position="8"/>
        <end position="157"/>
    </location>
</feature>
<dbReference type="Pfam" id="PF00583">
    <property type="entry name" value="Acetyltransf_1"/>
    <property type="match status" value="1"/>
</dbReference>
<dbReference type="RefSeq" id="WP_158957916.1">
    <property type="nucleotide sequence ID" value="NZ_CP046916.1"/>
</dbReference>
<dbReference type="PROSITE" id="PS51186">
    <property type="entry name" value="GNAT"/>
    <property type="match status" value="1"/>
</dbReference>
<evidence type="ECO:0000313" key="6">
    <source>
        <dbReference type="Proteomes" id="UP000433577"/>
    </source>
</evidence>
<keyword evidence="1 5" id="KW-0808">Transferase</keyword>
<accession>A0A7Z2GRR8</accession>
<dbReference type="Gene3D" id="3.40.630.30">
    <property type="match status" value="1"/>
</dbReference>
<dbReference type="EMBL" id="CP046916">
    <property type="protein sequence ID" value="QGZ66509.1"/>
    <property type="molecule type" value="Genomic_DNA"/>
</dbReference>
<keyword evidence="2" id="KW-0012">Acyltransferase</keyword>
<feature type="region of interest" description="Disordered" evidence="3">
    <location>
        <begin position="157"/>
        <end position="181"/>
    </location>
</feature>
<dbReference type="GO" id="GO:0016747">
    <property type="term" value="F:acyltransferase activity, transferring groups other than amino-acyl groups"/>
    <property type="evidence" value="ECO:0007669"/>
    <property type="project" value="InterPro"/>
</dbReference>
<dbReference type="AlphaFoldDB" id="A0A7Z2GRR8"/>
<organism evidence="5 6">
    <name type="scientific">Paraburkholderia acidisoli</name>
    <dbReference type="NCBI Taxonomy" id="2571748"/>
    <lineage>
        <taxon>Bacteria</taxon>
        <taxon>Pseudomonadati</taxon>
        <taxon>Pseudomonadota</taxon>
        <taxon>Betaproteobacteria</taxon>
        <taxon>Burkholderiales</taxon>
        <taxon>Burkholderiaceae</taxon>
        <taxon>Paraburkholderia</taxon>
    </lineage>
</organism>
<protein>
    <submittedName>
        <fullName evidence="5">GNAT family N-acetyltransferase</fullName>
    </submittedName>
</protein>
<reference evidence="5 6" key="1">
    <citation type="submission" date="2019-12" db="EMBL/GenBank/DDBJ databases">
        <title>Paraburkholderia acidiphila 7Q-K02 sp. nov and Paraburkholderia acidisoli DHF22 sp. nov., two strains isolated from forest soil.</title>
        <authorList>
            <person name="Gao Z."/>
            <person name="Qiu L."/>
        </authorList>
    </citation>
    <scope>NUCLEOTIDE SEQUENCE [LARGE SCALE GENOMIC DNA]</scope>
    <source>
        <strain evidence="5 6">DHF22</strain>
    </source>
</reference>
<dbReference type="KEGG" id="pacs:FAZ98_32555"/>
<dbReference type="Proteomes" id="UP000433577">
    <property type="component" value="Chromosome 4"/>
</dbReference>
<sequence length="181" mass="20068">MNQSSMAIVVRREDPDSDDARLLLDELGALLALRHGDSGQAGFDPEDFRSTRGGFIIARTLHGEPVGCGGFRRFSYETVEIRRLYRRPEMSGVGSAVLESIEDAARETGYRRIVLRVWASDIRAIDFILRHGYSSIEKFGGKTANGEGALCFGKRLVETPEAPEGPQPKRKGRRGATDRKD</sequence>
<keyword evidence="6" id="KW-1185">Reference proteome</keyword>
<dbReference type="InterPro" id="IPR016181">
    <property type="entry name" value="Acyl_CoA_acyltransferase"/>
</dbReference>
<dbReference type="SUPFAM" id="SSF55729">
    <property type="entry name" value="Acyl-CoA N-acyltransferases (Nat)"/>
    <property type="match status" value="1"/>
</dbReference>
<dbReference type="PANTHER" id="PTHR43877:SF2">
    <property type="entry name" value="AMINOALKYLPHOSPHONATE N-ACETYLTRANSFERASE-RELATED"/>
    <property type="match status" value="1"/>
</dbReference>
<proteinExistence type="predicted"/>
<evidence type="ECO:0000256" key="1">
    <source>
        <dbReference type="ARBA" id="ARBA00022679"/>
    </source>
</evidence>
<evidence type="ECO:0000313" key="5">
    <source>
        <dbReference type="EMBL" id="QGZ66509.1"/>
    </source>
</evidence>
<name>A0A7Z2GRR8_9BURK</name>
<evidence type="ECO:0000256" key="2">
    <source>
        <dbReference type="ARBA" id="ARBA00023315"/>
    </source>
</evidence>
<evidence type="ECO:0000256" key="3">
    <source>
        <dbReference type="SAM" id="MobiDB-lite"/>
    </source>
</evidence>
<dbReference type="InterPro" id="IPR050832">
    <property type="entry name" value="Bact_Acetyltransf"/>
</dbReference>
<dbReference type="InterPro" id="IPR000182">
    <property type="entry name" value="GNAT_dom"/>
</dbReference>